<dbReference type="AlphaFoldDB" id="A0A0B7F753"/>
<name>A0A0B7F753_THACB</name>
<gene>
    <name evidence="1" type="ORF">RSOLAG1IB_00570</name>
</gene>
<evidence type="ECO:0000313" key="1">
    <source>
        <dbReference type="EMBL" id="CEL52033.1"/>
    </source>
</evidence>
<proteinExistence type="predicted"/>
<accession>A0A0B7F753</accession>
<dbReference type="EMBL" id="LN679100">
    <property type="protein sequence ID" value="CEL52033.1"/>
    <property type="molecule type" value="Genomic_DNA"/>
</dbReference>
<dbReference type="Proteomes" id="UP000059188">
    <property type="component" value="Unassembled WGS sequence"/>
</dbReference>
<reference evidence="1 2" key="1">
    <citation type="submission" date="2014-11" db="EMBL/GenBank/DDBJ databases">
        <authorList>
            <person name="Wibberg Daniel"/>
        </authorList>
    </citation>
    <scope>NUCLEOTIDE SEQUENCE [LARGE SCALE GENOMIC DNA]</scope>
    <source>
        <strain evidence="1">Rhizoctonia solani AG1-IB 7/3/14</strain>
    </source>
</reference>
<evidence type="ECO:0000313" key="2">
    <source>
        <dbReference type="Proteomes" id="UP000059188"/>
    </source>
</evidence>
<keyword evidence="2" id="KW-1185">Reference proteome</keyword>
<sequence length="72" mass="8254">MRVSCMLSCITEAACVRFTVGALLFGRNQSYLKTYIKLGSKETLYKLKTYTERNRPTKNMNEKLAPSLQDVE</sequence>
<organism evidence="1 2">
    <name type="scientific">Thanatephorus cucumeris (strain AG1-IB / isolate 7/3/14)</name>
    <name type="common">Lettuce bottom rot fungus</name>
    <name type="synonym">Rhizoctonia solani</name>
    <dbReference type="NCBI Taxonomy" id="1108050"/>
    <lineage>
        <taxon>Eukaryota</taxon>
        <taxon>Fungi</taxon>
        <taxon>Dikarya</taxon>
        <taxon>Basidiomycota</taxon>
        <taxon>Agaricomycotina</taxon>
        <taxon>Agaricomycetes</taxon>
        <taxon>Cantharellales</taxon>
        <taxon>Ceratobasidiaceae</taxon>
        <taxon>Rhizoctonia</taxon>
        <taxon>Rhizoctonia solani AG-1</taxon>
    </lineage>
</organism>
<protein>
    <submittedName>
        <fullName evidence="1">Uncharacterized protein</fullName>
    </submittedName>
</protein>